<accession>A0ABD4RE61</accession>
<dbReference type="KEGG" id="cchv:BTM20_08050"/>
<dbReference type="AlphaFoldDB" id="A0ABD4RE61"/>
<feature type="region of interest" description="Disordered" evidence="1">
    <location>
        <begin position="46"/>
        <end position="68"/>
    </location>
</feature>
<keyword evidence="2" id="KW-0812">Transmembrane</keyword>
<feature type="region of interest" description="Disordered" evidence="1">
    <location>
        <begin position="110"/>
        <end position="145"/>
    </location>
</feature>
<evidence type="ECO:0000313" key="3">
    <source>
        <dbReference type="EMBL" id="MBX7289626.1"/>
    </source>
</evidence>
<dbReference type="Proteomes" id="UP000775179">
    <property type="component" value="Unassembled WGS sequence"/>
</dbReference>
<dbReference type="GeneID" id="66301820"/>
<dbReference type="InterPro" id="IPR014195">
    <property type="entry name" value="Spore_III_AG"/>
</dbReference>
<dbReference type="NCBIfam" id="TIGR02830">
    <property type="entry name" value="spore_III_AG"/>
    <property type="match status" value="1"/>
</dbReference>
<keyword evidence="2" id="KW-1133">Transmembrane helix</keyword>
<evidence type="ECO:0000256" key="1">
    <source>
        <dbReference type="SAM" id="MobiDB-lite"/>
    </source>
</evidence>
<dbReference type="RefSeq" id="WP_021875807.1">
    <property type="nucleotide sequence ID" value="NZ_CP018624.1"/>
</dbReference>
<name>A0ABD4RE61_9CLOT</name>
<evidence type="ECO:0000256" key="2">
    <source>
        <dbReference type="SAM" id="Phobius"/>
    </source>
</evidence>
<evidence type="ECO:0000313" key="4">
    <source>
        <dbReference type="Proteomes" id="UP000775179"/>
    </source>
</evidence>
<comment type="caution">
    <text evidence="3">The sequence shown here is derived from an EMBL/GenBank/DDBJ whole genome shotgun (WGS) entry which is preliminary data.</text>
</comment>
<protein>
    <submittedName>
        <fullName evidence="3">Stage III sporulation protein AG</fullName>
    </submittedName>
</protein>
<keyword evidence="2" id="KW-0472">Membrane</keyword>
<dbReference type="EMBL" id="JAIFTX010000002">
    <property type="protein sequence ID" value="MBX7289626.1"/>
    <property type="molecule type" value="Genomic_DNA"/>
</dbReference>
<organism evidence="3 4">
    <name type="scientific">Clostridium chauvoei</name>
    <dbReference type="NCBI Taxonomy" id="46867"/>
    <lineage>
        <taxon>Bacteria</taxon>
        <taxon>Bacillati</taxon>
        <taxon>Bacillota</taxon>
        <taxon>Clostridia</taxon>
        <taxon>Eubacteriales</taxon>
        <taxon>Clostridiaceae</taxon>
        <taxon>Clostridium</taxon>
    </lineage>
</organism>
<feature type="transmembrane region" description="Helical" evidence="2">
    <location>
        <begin position="20"/>
        <end position="39"/>
    </location>
</feature>
<reference evidence="3 4" key="1">
    <citation type="submission" date="2021-08" db="EMBL/GenBank/DDBJ databases">
        <title>Genome sequence analysis of Clostridium chauvoei strains of European origin and evaluation of typing options for outbreak investigations.</title>
        <authorList>
            <person name="Abdel-Glil M."/>
            <person name="Thomas P."/>
            <person name="Seyboldt C."/>
        </authorList>
    </citation>
    <scope>NUCLEOTIDE SEQUENCE [LARGE SCALE GENOMIC DNA]</scope>
    <source>
        <strain evidence="3 4">S0260-09</strain>
    </source>
</reference>
<gene>
    <name evidence="3" type="primary">spoIIIAG</name>
    <name evidence="3" type="ORF">K4H94_00985</name>
</gene>
<proteinExistence type="predicted"/>
<sequence length="202" mass="22359">MGKDNFKKEVAGILNNPKFLNIVSIALVIAFVLLAISFLSNNRKKEVKETDGTNISEQGNEDKSNVPKEILDYEEQQKKNLKDILSKMHGVGEVEVMMYFETGEIKVPAMNENKQVSETEESDKDGGKRLNTQKNDGSEVVMSGNGSENEPFILKTYKPQITGIVIVAEGAESSKIKYDIQTAVASLYGISLDKVNVYSMKS</sequence>